<accession>F0WIG7</accession>
<dbReference type="GO" id="GO:0005778">
    <property type="term" value="C:peroxisomal membrane"/>
    <property type="evidence" value="ECO:0007669"/>
    <property type="project" value="InterPro"/>
</dbReference>
<organism evidence="2">
    <name type="scientific">Albugo laibachii Nc14</name>
    <dbReference type="NCBI Taxonomy" id="890382"/>
    <lineage>
        <taxon>Eukaryota</taxon>
        <taxon>Sar</taxon>
        <taxon>Stramenopiles</taxon>
        <taxon>Oomycota</taxon>
        <taxon>Peronosporomycetes</taxon>
        <taxon>Albuginales</taxon>
        <taxon>Albuginaceae</taxon>
        <taxon>Albugo</taxon>
    </lineage>
</organism>
<keyword evidence="1" id="KW-0472">Membrane</keyword>
<sequence length="377" mass="44407">MLWSLLTTARGRVSRFVARHKTFIIASSVSSVCLLAGAYYCHLRFWQSANELTQKWQMEMFRRQQMRFFLKQTCTESLQTVKQFLPQIKKRLYEKFALENVVRKLRDPELRNDKKRRQLLWEEAKNLAFARFFSAILILSLWQLLVFAQLSTIGQDTFINDIENAELQQEKKRTNRGKTHHRFLSEGIQYFLGDGISKITDFVQSQLAKNAFLQSWQVHRMANVKQEEFTHVVHAMSESIQFHRKESVDDPEKLSMWREFLMLDTINRDPTENEGDFFYRLSSLLQNEYFSQALEKTVQYICTHNITEMQSAIYVDDECEPPLAKLIPQVQAQTARLIALYEGDDAMSQEHSQQIMELDTFQAFYETAFYPKEPVAA</sequence>
<keyword evidence="1" id="KW-1133">Transmembrane helix</keyword>
<dbReference type="HOGENOM" id="CLU_791048_0_0_1"/>
<reference evidence="2" key="1">
    <citation type="journal article" date="2011" name="PLoS Biol.">
        <title>Gene gain and loss during evolution of obligate parasitism in the white rust pathogen of Arabidopsis thaliana.</title>
        <authorList>
            <person name="Kemen E."/>
            <person name="Gardiner A."/>
            <person name="Schultz-Larsen T."/>
            <person name="Kemen A.C."/>
            <person name="Balmuth A.L."/>
            <person name="Robert-Seilaniantz A."/>
            <person name="Bailey K."/>
            <person name="Holub E."/>
            <person name="Studholme D.J."/>
            <person name="Maclean D."/>
            <person name="Jones J.D."/>
        </authorList>
    </citation>
    <scope>NUCLEOTIDE SEQUENCE</scope>
</reference>
<dbReference type="InterPro" id="IPR006966">
    <property type="entry name" value="Peroxin-3"/>
</dbReference>
<proteinExistence type="predicted"/>
<reference evidence="2" key="2">
    <citation type="submission" date="2011-02" db="EMBL/GenBank/DDBJ databases">
        <authorList>
            <person name="MacLean D."/>
        </authorList>
    </citation>
    <scope>NUCLEOTIDE SEQUENCE</scope>
</reference>
<protein>
    <submittedName>
        <fullName evidence="2">Uncharacterized protein AlNc14C110G6367</fullName>
    </submittedName>
</protein>
<evidence type="ECO:0000313" key="2">
    <source>
        <dbReference type="EMBL" id="CCA21049.1"/>
    </source>
</evidence>
<dbReference type="GO" id="GO:0030674">
    <property type="term" value="F:protein-macromolecule adaptor activity"/>
    <property type="evidence" value="ECO:0007669"/>
    <property type="project" value="TreeGrafter"/>
</dbReference>
<dbReference type="EMBL" id="FR824155">
    <property type="protein sequence ID" value="CCA21049.1"/>
    <property type="molecule type" value="Genomic_DNA"/>
</dbReference>
<name>F0WIG7_9STRA</name>
<dbReference type="PANTHER" id="PTHR28080:SF1">
    <property type="entry name" value="PEROXISOMAL BIOGENESIS FACTOR 3"/>
    <property type="match status" value="1"/>
</dbReference>
<feature type="transmembrane region" description="Helical" evidence="1">
    <location>
        <begin position="21"/>
        <end position="40"/>
    </location>
</feature>
<gene>
    <name evidence="2" type="primary">AlNc14C110G6367</name>
    <name evidence="2" type="ORF">ALNC14_071920</name>
</gene>
<dbReference type="GO" id="GO:0045046">
    <property type="term" value="P:protein import into peroxisome membrane"/>
    <property type="evidence" value="ECO:0007669"/>
    <property type="project" value="TreeGrafter"/>
</dbReference>
<keyword evidence="1" id="KW-0812">Transmembrane</keyword>
<dbReference type="AlphaFoldDB" id="F0WIG7"/>
<feature type="transmembrane region" description="Helical" evidence="1">
    <location>
        <begin position="128"/>
        <end position="148"/>
    </location>
</feature>
<evidence type="ECO:0000256" key="1">
    <source>
        <dbReference type="SAM" id="Phobius"/>
    </source>
</evidence>
<dbReference type="PANTHER" id="PTHR28080">
    <property type="entry name" value="PEROXISOMAL BIOGENESIS FACTOR 3"/>
    <property type="match status" value="1"/>
</dbReference>